<name>A0A1W1W5M1_9BACT</name>
<sequence>MTEFKNNLLQLARQLGLDEAEFAAVGIHTWPSIMRRIETTFFIQYNSTSPYSWSWDNLKKPYCQLPFANGQAYKVLPSLVEESEKVWFVACDTKFWLFEGTVQAIERLLDEHYAFEYYLVSKKYAWLLCETDHDVLLGAGNMITKMRTLLSPTTN</sequence>
<dbReference type="Pfam" id="PF20541">
    <property type="entry name" value="DUF6756"/>
    <property type="match status" value="1"/>
</dbReference>
<dbReference type="InterPro" id="IPR046644">
    <property type="entry name" value="DUF6756"/>
</dbReference>
<organism evidence="1 2">
    <name type="scientific">Hymenobacter roseosalivarius DSM 11622</name>
    <dbReference type="NCBI Taxonomy" id="645990"/>
    <lineage>
        <taxon>Bacteria</taxon>
        <taxon>Pseudomonadati</taxon>
        <taxon>Bacteroidota</taxon>
        <taxon>Cytophagia</taxon>
        <taxon>Cytophagales</taxon>
        <taxon>Hymenobacteraceae</taxon>
        <taxon>Hymenobacter</taxon>
    </lineage>
</organism>
<dbReference type="RefSeq" id="WP_084448139.1">
    <property type="nucleotide sequence ID" value="NZ_FWWW01000122.1"/>
</dbReference>
<keyword evidence="2" id="KW-1185">Reference proteome</keyword>
<evidence type="ECO:0000313" key="1">
    <source>
        <dbReference type="EMBL" id="SMC00691.1"/>
    </source>
</evidence>
<dbReference type="Proteomes" id="UP000192266">
    <property type="component" value="Unassembled WGS sequence"/>
</dbReference>
<proteinExistence type="predicted"/>
<reference evidence="1 2" key="1">
    <citation type="submission" date="2017-04" db="EMBL/GenBank/DDBJ databases">
        <authorList>
            <person name="Afonso C.L."/>
            <person name="Miller P.J."/>
            <person name="Scott M.A."/>
            <person name="Spackman E."/>
            <person name="Goraichik I."/>
            <person name="Dimitrov K.M."/>
            <person name="Suarez D.L."/>
            <person name="Swayne D.E."/>
        </authorList>
    </citation>
    <scope>NUCLEOTIDE SEQUENCE [LARGE SCALE GENOMIC DNA]</scope>
    <source>
        <strain evidence="1 2">DSM 11622</strain>
    </source>
</reference>
<dbReference type="AlphaFoldDB" id="A0A1W1W5M1"/>
<dbReference type="EMBL" id="FWWW01000122">
    <property type="protein sequence ID" value="SMC00691.1"/>
    <property type="molecule type" value="Genomic_DNA"/>
</dbReference>
<evidence type="ECO:0000313" key="2">
    <source>
        <dbReference type="Proteomes" id="UP000192266"/>
    </source>
</evidence>
<accession>A0A1W1W5M1</accession>
<dbReference type="OrthoDB" id="9181133at2"/>
<protein>
    <submittedName>
        <fullName evidence="1">Uncharacterized protein</fullName>
    </submittedName>
</protein>
<gene>
    <name evidence="1" type="ORF">SAMN00120144_3071</name>
</gene>